<name>A0A8H6A2H0_PETAA</name>
<dbReference type="InterPro" id="IPR008901">
    <property type="entry name" value="ACER"/>
</dbReference>
<proteinExistence type="inferred from homology"/>
<keyword evidence="4" id="KW-0378">Hydrolase</keyword>
<comment type="cofactor">
    <cofactor evidence="8">
        <name>Zn(2+)</name>
        <dbReference type="ChEBI" id="CHEBI:29105"/>
    </cofactor>
</comment>
<evidence type="ECO:0000313" key="10">
    <source>
        <dbReference type="EMBL" id="KAF5859390.1"/>
    </source>
</evidence>
<feature type="transmembrane region" description="Helical" evidence="9">
    <location>
        <begin position="80"/>
        <end position="99"/>
    </location>
</feature>
<dbReference type="PANTHER" id="PTHR46187">
    <property type="entry name" value="ALKALINE CERAMIDASE 3"/>
    <property type="match status" value="1"/>
</dbReference>
<dbReference type="GO" id="GO:0046514">
    <property type="term" value="P:ceramide catabolic process"/>
    <property type="evidence" value="ECO:0007669"/>
    <property type="project" value="TreeGrafter"/>
</dbReference>
<organism evidence="10 11">
    <name type="scientific">Petromyces alliaceus</name>
    <name type="common">Aspergillus alliaceus</name>
    <dbReference type="NCBI Taxonomy" id="209559"/>
    <lineage>
        <taxon>Eukaryota</taxon>
        <taxon>Fungi</taxon>
        <taxon>Dikarya</taxon>
        <taxon>Ascomycota</taxon>
        <taxon>Pezizomycotina</taxon>
        <taxon>Eurotiomycetes</taxon>
        <taxon>Eurotiomycetidae</taxon>
        <taxon>Eurotiales</taxon>
        <taxon>Aspergillaceae</taxon>
        <taxon>Aspergillus</taxon>
        <taxon>Aspergillus subgen. Circumdati</taxon>
    </lineage>
</organism>
<evidence type="ECO:0000256" key="5">
    <source>
        <dbReference type="ARBA" id="ARBA00022989"/>
    </source>
</evidence>
<feature type="transmembrane region" description="Helical" evidence="9">
    <location>
        <begin position="133"/>
        <end position="151"/>
    </location>
</feature>
<evidence type="ECO:0000256" key="1">
    <source>
        <dbReference type="ARBA" id="ARBA00004141"/>
    </source>
</evidence>
<keyword evidence="7" id="KW-0479">Metal-binding</keyword>
<feature type="binding site" evidence="8">
    <location>
        <position position="96"/>
    </location>
    <ligand>
        <name>Zn(2+)</name>
        <dbReference type="ChEBI" id="CHEBI:29105"/>
        <note>catalytic</note>
    </ligand>
</feature>
<dbReference type="GO" id="GO:0046513">
    <property type="term" value="P:ceramide biosynthetic process"/>
    <property type="evidence" value="ECO:0007669"/>
    <property type="project" value="TreeGrafter"/>
</dbReference>
<accession>A0A8H6A2H0</accession>
<keyword evidence="8" id="KW-0862">Zinc</keyword>
<keyword evidence="5 9" id="KW-1133">Transmembrane helix</keyword>
<feature type="transmembrane region" description="Helical" evidence="9">
    <location>
        <begin position="190"/>
        <end position="211"/>
    </location>
</feature>
<comment type="similarity">
    <text evidence="2">Belongs to the alkaline ceramidase family.</text>
</comment>
<feature type="transmembrane region" description="Helical" evidence="9">
    <location>
        <begin position="239"/>
        <end position="260"/>
    </location>
</feature>
<sequence>MLVESTPGAFWGLQTAKANFCEEVGTYQDDIKSHSDLDYVVTRYVAEFINSLTNLLYIFYGIYGLRRLRQKSNVDVFRTIPYWGLMAVGICSAAFHISLKYQTQMLDDLSMHFATTPVLHRVLTVNATRRDTIAMAILLGSSLLGLVVYHVKMDELILHSVYFGATIVVIGIRTMQLINTQTRAGSAARGQIWGIVRFGAVIFNSGFYLWLIDGWACGFLRSAREKIGLPWAFLLELHGWWHIFTGIGAYIFIAVVDHLVSGEEHDDIEATFAWPAPWASRSIFAGKEVNLKPPKQE</sequence>
<evidence type="ECO:0000256" key="7">
    <source>
        <dbReference type="PIRSR" id="PIRSR608901-1"/>
    </source>
</evidence>
<feature type="transmembrane region" description="Helical" evidence="9">
    <location>
        <begin position="41"/>
        <end position="60"/>
    </location>
</feature>
<feature type="binding site" evidence="7">
    <location>
        <position position="47"/>
    </location>
    <ligand>
        <name>Ca(2+)</name>
        <dbReference type="ChEBI" id="CHEBI:29108"/>
    </ligand>
</feature>
<dbReference type="GO" id="GO:0005789">
    <property type="term" value="C:endoplasmic reticulum membrane"/>
    <property type="evidence" value="ECO:0007669"/>
    <property type="project" value="TreeGrafter"/>
</dbReference>
<dbReference type="PANTHER" id="PTHR46187:SF1">
    <property type="entry name" value="ALKALINE PHYTOCERAMIDASE"/>
    <property type="match status" value="1"/>
</dbReference>
<evidence type="ECO:0000256" key="2">
    <source>
        <dbReference type="ARBA" id="ARBA00009780"/>
    </source>
</evidence>
<evidence type="ECO:0000256" key="4">
    <source>
        <dbReference type="ARBA" id="ARBA00022801"/>
    </source>
</evidence>
<gene>
    <name evidence="10" type="ORF">ETB97_002897</name>
</gene>
<keyword evidence="6 9" id="KW-0472">Membrane</keyword>
<evidence type="ECO:0000313" key="11">
    <source>
        <dbReference type="Proteomes" id="UP000541154"/>
    </source>
</evidence>
<evidence type="ECO:0000256" key="6">
    <source>
        <dbReference type="ARBA" id="ARBA00023136"/>
    </source>
</evidence>
<comment type="caution">
    <text evidence="10">The sequence shown here is derived from an EMBL/GenBank/DDBJ whole genome shotgun (WGS) entry which is preliminary data.</text>
</comment>
<comment type="subcellular location">
    <subcellularLocation>
        <location evidence="1">Membrane</location>
        <topology evidence="1">Multi-pass membrane protein</topology>
    </subcellularLocation>
</comment>
<keyword evidence="3 9" id="KW-0812">Transmembrane</keyword>
<protein>
    <recommendedName>
        <fullName evidence="12">Alkaline phytoceramidase</fullName>
    </recommendedName>
</protein>
<dbReference type="Proteomes" id="UP000541154">
    <property type="component" value="Unassembled WGS sequence"/>
</dbReference>
<dbReference type="EMBL" id="SPNV01000166">
    <property type="protein sequence ID" value="KAF5859390.1"/>
    <property type="molecule type" value="Genomic_DNA"/>
</dbReference>
<reference evidence="10 11" key="1">
    <citation type="submission" date="2019-04" db="EMBL/GenBank/DDBJ databases">
        <title>Aspergillus burnettii sp. nov., novel species from soil in southeast Queensland.</title>
        <authorList>
            <person name="Gilchrist C.L.M."/>
            <person name="Pitt J.I."/>
            <person name="Lange L."/>
            <person name="Lacey H.J."/>
            <person name="Vuong D."/>
            <person name="Midgley D.J."/>
            <person name="Greenfield P."/>
            <person name="Bradbury M."/>
            <person name="Lacey E."/>
            <person name="Busk P.K."/>
            <person name="Pilgaard B."/>
            <person name="Chooi Y.H."/>
            <person name="Piggott A.M."/>
        </authorList>
    </citation>
    <scope>NUCLEOTIDE SEQUENCE [LARGE SCALE GENOMIC DNA]</scope>
    <source>
        <strain evidence="10 11">FRR 5400</strain>
    </source>
</reference>
<dbReference type="AlphaFoldDB" id="A0A8H6A2H0"/>
<evidence type="ECO:0000256" key="3">
    <source>
        <dbReference type="ARBA" id="ARBA00022692"/>
    </source>
</evidence>
<dbReference type="GO" id="GO:0016811">
    <property type="term" value="F:hydrolase activity, acting on carbon-nitrogen (but not peptide) bonds, in linear amides"/>
    <property type="evidence" value="ECO:0007669"/>
    <property type="project" value="InterPro"/>
</dbReference>
<evidence type="ECO:0008006" key="12">
    <source>
        <dbReference type="Google" id="ProtNLM"/>
    </source>
</evidence>
<dbReference type="Pfam" id="PF05875">
    <property type="entry name" value="Ceramidase"/>
    <property type="match status" value="1"/>
</dbReference>
<dbReference type="GO" id="GO:0046872">
    <property type="term" value="F:metal ion binding"/>
    <property type="evidence" value="ECO:0007669"/>
    <property type="project" value="UniProtKB-KW"/>
</dbReference>
<feature type="transmembrane region" description="Helical" evidence="9">
    <location>
        <begin position="157"/>
        <end position="178"/>
    </location>
</feature>
<feature type="binding site" evidence="8">
    <location>
        <position position="238"/>
    </location>
    <ligand>
        <name>Zn(2+)</name>
        <dbReference type="ChEBI" id="CHEBI:29105"/>
        <note>catalytic</note>
    </ligand>
</feature>
<keyword evidence="11" id="KW-1185">Reference proteome</keyword>
<keyword evidence="7" id="KW-0106">Calcium</keyword>
<evidence type="ECO:0000256" key="9">
    <source>
        <dbReference type="SAM" id="Phobius"/>
    </source>
</evidence>
<feature type="binding site" evidence="8">
    <location>
        <position position="242"/>
    </location>
    <ligand>
        <name>Zn(2+)</name>
        <dbReference type="ChEBI" id="CHEBI:29105"/>
        <note>catalytic</note>
    </ligand>
</feature>
<evidence type="ECO:0000256" key="8">
    <source>
        <dbReference type="PIRSR" id="PIRSR608901-2"/>
    </source>
</evidence>